<evidence type="ECO:0000256" key="1">
    <source>
        <dbReference type="ARBA" id="ARBA00023015"/>
    </source>
</evidence>
<dbReference type="PANTHER" id="PTHR46796">
    <property type="entry name" value="HTH-TYPE TRANSCRIPTIONAL ACTIVATOR RHAS-RELATED"/>
    <property type="match status" value="1"/>
</dbReference>
<keyword evidence="3" id="KW-0804">Transcription</keyword>
<dbReference type="GO" id="GO:0043565">
    <property type="term" value="F:sequence-specific DNA binding"/>
    <property type="evidence" value="ECO:0007669"/>
    <property type="project" value="InterPro"/>
</dbReference>
<dbReference type="InterPro" id="IPR011051">
    <property type="entry name" value="RmlC_Cupin_sf"/>
</dbReference>
<dbReference type="PANTHER" id="PTHR46796:SF13">
    <property type="entry name" value="HTH-TYPE TRANSCRIPTIONAL ACTIVATOR RHAS"/>
    <property type="match status" value="1"/>
</dbReference>
<dbReference type="InterPro" id="IPR018060">
    <property type="entry name" value="HTH_AraC"/>
</dbReference>
<dbReference type="Pfam" id="PF12852">
    <property type="entry name" value="Cupin_6"/>
    <property type="match status" value="1"/>
</dbReference>
<dbReference type="Gene3D" id="2.60.120.10">
    <property type="entry name" value="Jelly Rolls"/>
    <property type="match status" value="1"/>
</dbReference>
<dbReference type="RefSeq" id="WP_231447055.1">
    <property type="nucleotide sequence ID" value="NZ_JAJOMB010000016.1"/>
</dbReference>
<evidence type="ECO:0000259" key="4">
    <source>
        <dbReference type="PROSITE" id="PS01124"/>
    </source>
</evidence>
<comment type="caution">
    <text evidence="5">The sequence shown here is derived from an EMBL/GenBank/DDBJ whole genome shotgun (WGS) entry which is preliminary data.</text>
</comment>
<sequence>MDPLADVLAISGVRGALSTRIEAGGSWAVVLDDYPGTALHVITAGSAWLSTPESEPVELAAGDVVLLPAGTPHGLGNEPGDGRKGCEYATARGRGSGDVISLGTSPATTRIVTIHYDSDPATLTQILPRLPGLVHVRADNGTAGLNDTVRMLAREVAQPRIGTAAVLKSLVDIVLVEMLRAWLAESPPECFGTWLGALYDPVVGRALQHLHQDPATSWTTSSLAQAISVSRATLSRRFPAAVGTTPAAYLAVWRMDLAAVHLRDTHDSLENIAASVGYGSVPAFTRAFTRAHGRTPGRYRAEARVKHETDFRLGFPQQSALVVDARA</sequence>
<dbReference type="InterPro" id="IPR009057">
    <property type="entry name" value="Homeodomain-like_sf"/>
</dbReference>
<dbReference type="InterPro" id="IPR032783">
    <property type="entry name" value="AraC_lig"/>
</dbReference>
<dbReference type="Proteomes" id="UP001138997">
    <property type="component" value="Unassembled WGS sequence"/>
</dbReference>
<dbReference type="Pfam" id="PF12833">
    <property type="entry name" value="HTH_18"/>
    <property type="match status" value="1"/>
</dbReference>
<dbReference type="PROSITE" id="PS00041">
    <property type="entry name" value="HTH_ARAC_FAMILY_1"/>
    <property type="match status" value="1"/>
</dbReference>
<dbReference type="GO" id="GO:0003700">
    <property type="term" value="F:DNA-binding transcription factor activity"/>
    <property type="evidence" value="ECO:0007669"/>
    <property type="project" value="InterPro"/>
</dbReference>
<dbReference type="SUPFAM" id="SSF46689">
    <property type="entry name" value="Homeodomain-like"/>
    <property type="match status" value="2"/>
</dbReference>
<keyword evidence="2" id="KW-0238">DNA-binding</keyword>
<dbReference type="InterPro" id="IPR050204">
    <property type="entry name" value="AraC_XylS_family_regulators"/>
</dbReference>
<protein>
    <submittedName>
        <fullName evidence="5">AraC family transcriptional regulator</fullName>
    </submittedName>
</protein>
<evidence type="ECO:0000256" key="3">
    <source>
        <dbReference type="ARBA" id="ARBA00023163"/>
    </source>
</evidence>
<accession>A0A9X1NIQ3</accession>
<dbReference type="AlphaFoldDB" id="A0A9X1NIQ3"/>
<dbReference type="Gene3D" id="1.10.10.60">
    <property type="entry name" value="Homeodomain-like"/>
    <property type="match status" value="2"/>
</dbReference>
<dbReference type="EMBL" id="JAJOMB010000016">
    <property type="protein sequence ID" value="MCD5314491.1"/>
    <property type="molecule type" value="Genomic_DNA"/>
</dbReference>
<keyword evidence="6" id="KW-1185">Reference proteome</keyword>
<organism evidence="5 6">
    <name type="scientific">Kineosporia babensis</name>
    <dbReference type="NCBI Taxonomy" id="499548"/>
    <lineage>
        <taxon>Bacteria</taxon>
        <taxon>Bacillati</taxon>
        <taxon>Actinomycetota</taxon>
        <taxon>Actinomycetes</taxon>
        <taxon>Kineosporiales</taxon>
        <taxon>Kineosporiaceae</taxon>
        <taxon>Kineosporia</taxon>
    </lineage>
</organism>
<keyword evidence="1" id="KW-0805">Transcription regulation</keyword>
<evidence type="ECO:0000256" key="2">
    <source>
        <dbReference type="ARBA" id="ARBA00023125"/>
    </source>
</evidence>
<evidence type="ECO:0000313" key="6">
    <source>
        <dbReference type="Proteomes" id="UP001138997"/>
    </source>
</evidence>
<feature type="domain" description="HTH araC/xylS-type" evidence="4">
    <location>
        <begin position="204"/>
        <end position="302"/>
    </location>
</feature>
<dbReference type="InterPro" id="IPR014710">
    <property type="entry name" value="RmlC-like_jellyroll"/>
</dbReference>
<evidence type="ECO:0000313" key="5">
    <source>
        <dbReference type="EMBL" id="MCD5314491.1"/>
    </source>
</evidence>
<dbReference type="InterPro" id="IPR018062">
    <property type="entry name" value="HTH_AraC-typ_CS"/>
</dbReference>
<gene>
    <name evidence="5" type="ORF">LR394_26640</name>
</gene>
<reference evidence="5" key="1">
    <citation type="submission" date="2021-11" db="EMBL/GenBank/DDBJ databases">
        <title>Streptomyces corallinus and Kineosporia corallina sp. nov., two new coral-derived marine actinobacteria.</title>
        <authorList>
            <person name="Buangrab K."/>
            <person name="Sutthacheep M."/>
            <person name="Yeemin T."/>
            <person name="Harunari E."/>
            <person name="Igarashi Y."/>
            <person name="Sripreechasak P."/>
            <person name="Kanchanasin P."/>
            <person name="Tanasupawat S."/>
            <person name="Phongsopitanun W."/>
        </authorList>
    </citation>
    <scope>NUCLEOTIDE SEQUENCE</scope>
    <source>
        <strain evidence="5">JCM 31032</strain>
    </source>
</reference>
<dbReference type="SUPFAM" id="SSF51182">
    <property type="entry name" value="RmlC-like cupins"/>
    <property type="match status" value="1"/>
</dbReference>
<dbReference type="SMART" id="SM00342">
    <property type="entry name" value="HTH_ARAC"/>
    <property type="match status" value="1"/>
</dbReference>
<name>A0A9X1NIQ3_9ACTN</name>
<proteinExistence type="predicted"/>
<dbReference type="PROSITE" id="PS01124">
    <property type="entry name" value="HTH_ARAC_FAMILY_2"/>
    <property type="match status" value="1"/>
</dbReference>